<feature type="region of interest" description="Disordered" evidence="2">
    <location>
        <begin position="118"/>
        <end position="150"/>
    </location>
</feature>
<dbReference type="HOGENOM" id="CLU_1036017_0_0_1"/>
<dbReference type="AlphaFoldDB" id="A0A0D3KCF1"/>
<feature type="compositionally biased region" description="Low complexity" evidence="2">
    <location>
        <begin position="259"/>
        <end position="269"/>
    </location>
</feature>
<reference evidence="3" key="2">
    <citation type="submission" date="2024-10" db="UniProtKB">
        <authorList>
            <consortium name="EnsemblProtists"/>
        </authorList>
    </citation>
    <scope>IDENTIFICATION</scope>
</reference>
<dbReference type="GeneID" id="17278706"/>
<accession>A0A0D3KCF1</accession>
<sequence>MSSEGGPEPPPPGGEPASVENYTDLLAHLLAEVRQINQLGQLQAAALRRTADRISTMEGRLQSLEHANSAALTQTALELNTLSALRETGRHAGLTIGALDVPEADLLAAAMMPPPPVPAAPHAAAPVASSDGAGPSAPPPRGEPGGVSQGVIHMGQASQSVSIPLASLIDGIEPHVGLSSKRARKDGARPPEGVPARCRVREQQAGSSLEPPAPAAGPRGTAAAGEAAAAVAGPPPGGTSAKSELAPEPSPSEPPPGPAAERAPAGPPE</sequence>
<feature type="compositionally biased region" description="Low complexity" evidence="2">
    <location>
        <begin position="120"/>
        <end position="135"/>
    </location>
</feature>
<keyword evidence="1" id="KW-0175">Coiled coil</keyword>
<dbReference type="KEGG" id="ehx:EMIHUDRAFT_111853"/>
<evidence type="ECO:0000313" key="4">
    <source>
        <dbReference type="Proteomes" id="UP000013827"/>
    </source>
</evidence>
<dbReference type="Proteomes" id="UP000013827">
    <property type="component" value="Unassembled WGS sequence"/>
</dbReference>
<keyword evidence="4" id="KW-1185">Reference proteome</keyword>
<evidence type="ECO:0000256" key="1">
    <source>
        <dbReference type="SAM" id="Coils"/>
    </source>
</evidence>
<feature type="compositionally biased region" description="Pro residues" evidence="2">
    <location>
        <begin position="248"/>
        <end position="258"/>
    </location>
</feature>
<name>A0A0D3KCF1_EMIH1</name>
<organism evidence="3 4">
    <name type="scientific">Emiliania huxleyi (strain CCMP1516)</name>
    <dbReference type="NCBI Taxonomy" id="280463"/>
    <lineage>
        <taxon>Eukaryota</taxon>
        <taxon>Haptista</taxon>
        <taxon>Haptophyta</taxon>
        <taxon>Prymnesiophyceae</taxon>
        <taxon>Isochrysidales</taxon>
        <taxon>Noelaerhabdaceae</taxon>
        <taxon>Emiliania</taxon>
    </lineage>
</organism>
<feature type="region of interest" description="Disordered" evidence="2">
    <location>
        <begin position="177"/>
        <end position="269"/>
    </location>
</feature>
<dbReference type="PaxDb" id="2903-EOD33436"/>
<dbReference type="RefSeq" id="XP_005785865.1">
    <property type="nucleotide sequence ID" value="XM_005785808.1"/>
</dbReference>
<feature type="compositionally biased region" description="Low complexity" evidence="2">
    <location>
        <begin position="216"/>
        <end position="232"/>
    </location>
</feature>
<reference evidence="4" key="1">
    <citation type="journal article" date="2013" name="Nature">
        <title>Pan genome of the phytoplankton Emiliania underpins its global distribution.</title>
        <authorList>
            <person name="Read B.A."/>
            <person name="Kegel J."/>
            <person name="Klute M.J."/>
            <person name="Kuo A."/>
            <person name="Lefebvre S.C."/>
            <person name="Maumus F."/>
            <person name="Mayer C."/>
            <person name="Miller J."/>
            <person name="Monier A."/>
            <person name="Salamov A."/>
            <person name="Young J."/>
            <person name="Aguilar M."/>
            <person name="Claverie J.M."/>
            <person name="Frickenhaus S."/>
            <person name="Gonzalez K."/>
            <person name="Herman E.K."/>
            <person name="Lin Y.C."/>
            <person name="Napier J."/>
            <person name="Ogata H."/>
            <person name="Sarno A.F."/>
            <person name="Shmutz J."/>
            <person name="Schroeder D."/>
            <person name="de Vargas C."/>
            <person name="Verret F."/>
            <person name="von Dassow P."/>
            <person name="Valentin K."/>
            <person name="Van de Peer Y."/>
            <person name="Wheeler G."/>
            <person name="Dacks J.B."/>
            <person name="Delwiche C.F."/>
            <person name="Dyhrman S.T."/>
            <person name="Glockner G."/>
            <person name="John U."/>
            <person name="Richards T."/>
            <person name="Worden A.Z."/>
            <person name="Zhang X."/>
            <person name="Grigoriev I.V."/>
            <person name="Allen A.E."/>
            <person name="Bidle K."/>
            <person name="Borodovsky M."/>
            <person name="Bowler C."/>
            <person name="Brownlee C."/>
            <person name="Cock J.M."/>
            <person name="Elias M."/>
            <person name="Gladyshev V.N."/>
            <person name="Groth M."/>
            <person name="Guda C."/>
            <person name="Hadaegh A."/>
            <person name="Iglesias-Rodriguez M.D."/>
            <person name="Jenkins J."/>
            <person name="Jones B.M."/>
            <person name="Lawson T."/>
            <person name="Leese F."/>
            <person name="Lindquist E."/>
            <person name="Lobanov A."/>
            <person name="Lomsadze A."/>
            <person name="Malik S.B."/>
            <person name="Marsh M.E."/>
            <person name="Mackinder L."/>
            <person name="Mock T."/>
            <person name="Mueller-Roeber B."/>
            <person name="Pagarete A."/>
            <person name="Parker M."/>
            <person name="Probert I."/>
            <person name="Quesneville H."/>
            <person name="Raines C."/>
            <person name="Rensing S.A."/>
            <person name="Riano-Pachon D.M."/>
            <person name="Richier S."/>
            <person name="Rokitta S."/>
            <person name="Shiraiwa Y."/>
            <person name="Soanes D.M."/>
            <person name="van der Giezen M."/>
            <person name="Wahlund T.M."/>
            <person name="Williams B."/>
            <person name="Wilson W."/>
            <person name="Wolfe G."/>
            <person name="Wurch L.L."/>
        </authorList>
    </citation>
    <scope>NUCLEOTIDE SEQUENCE</scope>
</reference>
<dbReference type="EnsemblProtists" id="EOD33436">
    <property type="protein sequence ID" value="EOD33436"/>
    <property type="gene ID" value="EMIHUDRAFT_111853"/>
</dbReference>
<protein>
    <submittedName>
        <fullName evidence="3">Uncharacterized protein</fullName>
    </submittedName>
</protein>
<evidence type="ECO:0000256" key="2">
    <source>
        <dbReference type="SAM" id="MobiDB-lite"/>
    </source>
</evidence>
<proteinExistence type="predicted"/>
<evidence type="ECO:0000313" key="3">
    <source>
        <dbReference type="EnsemblProtists" id="EOD33436"/>
    </source>
</evidence>
<feature type="coiled-coil region" evidence="1">
    <location>
        <begin position="19"/>
        <end position="67"/>
    </location>
</feature>